<name>A0A177ILS7_9CORY</name>
<dbReference type="Pfam" id="PF26526">
    <property type="entry name" value="DUF8175"/>
    <property type="match status" value="1"/>
</dbReference>
<dbReference type="RefSeq" id="WP_066839351.1">
    <property type="nucleotide sequence ID" value="NZ_CAPQDH010000086.1"/>
</dbReference>
<dbReference type="OrthoDB" id="4426844at2"/>
<evidence type="ECO:0000313" key="3">
    <source>
        <dbReference type="EMBL" id="OAH29793.1"/>
    </source>
</evidence>
<sequence length="201" mass="21616">MKKTLIAIAMATGLCVITACSSAEEEQSVETQAEESVDLAKAPDASWEEVAGIPAPVDSTDGPENSTPVPHGYTHTPQGAVQAAILGQVWMATADDETWPEVSSIMTAPGQGRDQWAQGRSLITVSGEVDNPPQFKGFYISDYDENNAQVVLATEYPDVGLTAYPVQLTWQDDWKLVLPTLDTAPDLEEIESLDGFTPFEA</sequence>
<feature type="signal peptide" evidence="1">
    <location>
        <begin position="1"/>
        <end position="23"/>
    </location>
</feature>
<comment type="caution">
    <text evidence="3">The sequence shown here is derived from an EMBL/GenBank/DDBJ whole genome shotgun (WGS) entry which is preliminary data.</text>
</comment>
<gene>
    <name evidence="3" type="ORF">AYJ05_11580</name>
</gene>
<dbReference type="Proteomes" id="UP000076947">
    <property type="component" value="Unassembled WGS sequence"/>
</dbReference>
<dbReference type="EMBL" id="LSTQ01000011">
    <property type="protein sequence ID" value="OAH29793.1"/>
    <property type="molecule type" value="Genomic_DNA"/>
</dbReference>
<evidence type="ECO:0000256" key="1">
    <source>
        <dbReference type="SAM" id="SignalP"/>
    </source>
</evidence>
<protein>
    <recommendedName>
        <fullName evidence="2">DUF8175 domain-containing protein</fullName>
    </recommendedName>
</protein>
<keyword evidence="4" id="KW-1185">Reference proteome</keyword>
<dbReference type="InterPro" id="IPR058488">
    <property type="entry name" value="DUF8175"/>
</dbReference>
<dbReference type="AlphaFoldDB" id="A0A177ILS7"/>
<evidence type="ECO:0000313" key="4">
    <source>
        <dbReference type="Proteomes" id="UP000076947"/>
    </source>
</evidence>
<reference evidence="4" key="1">
    <citation type="submission" date="2016-02" db="EMBL/GenBank/DDBJ databases">
        <authorList>
            <person name="Kaur G."/>
            <person name="Nair G.R."/>
            <person name="Mayilraj S."/>
        </authorList>
    </citation>
    <scope>NUCLEOTIDE SEQUENCE [LARGE SCALE GENOMIC DNA]</scope>
    <source>
        <strain evidence="4">GA-15</strain>
    </source>
</reference>
<dbReference type="PROSITE" id="PS51257">
    <property type="entry name" value="PROKAR_LIPOPROTEIN"/>
    <property type="match status" value="1"/>
</dbReference>
<evidence type="ECO:0000259" key="2">
    <source>
        <dbReference type="Pfam" id="PF26526"/>
    </source>
</evidence>
<organism evidence="3 4">
    <name type="scientific">Corynebacterium stationis</name>
    <dbReference type="NCBI Taxonomy" id="1705"/>
    <lineage>
        <taxon>Bacteria</taxon>
        <taxon>Bacillati</taxon>
        <taxon>Actinomycetota</taxon>
        <taxon>Actinomycetes</taxon>
        <taxon>Mycobacteriales</taxon>
        <taxon>Corynebacteriaceae</taxon>
        <taxon>Corynebacterium</taxon>
    </lineage>
</organism>
<proteinExistence type="predicted"/>
<feature type="domain" description="DUF8175" evidence="2">
    <location>
        <begin position="21"/>
        <end position="198"/>
    </location>
</feature>
<feature type="chain" id="PRO_5008064010" description="DUF8175 domain-containing protein" evidence="1">
    <location>
        <begin position="24"/>
        <end position="201"/>
    </location>
</feature>
<accession>A0A177ILS7</accession>
<keyword evidence="1" id="KW-0732">Signal</keyword>